<evidence type="ECO:0000256" key="3">
    <source>
        <dbReference type="SAM" id="MobiDB-lite"/>
    </source>
</evidence>
<reference evidence="6 7" key="1">
    <citation type="submission" date="2018-08" db="EMBL/GenBank/DDBJ databases">
        <title>Mucilaginibacter terrae sp. nov., isolated from manganese diggings.</title>
        <authorList>
            <person name="Huang Y."/>
            <person name="Zhou Z."/>
        </authorList>
    </citation>
    <scope>NUCLEOTIDE SEQUENCE [LARGE SCALE GENOMIC DNA]</scope>
    <source>
        <strain evidence="6 7">ZH6</strain>
    </source>
</reference>
<dbReference type="InterPro" id="IPR011055">
    <property type="entry name" value="Dup_hybrid_motif"/>
</dbReference>
<dbReference type="Pfam" id="PF01551">
    <property type="entry name" value="Peptidase_M23"/>
    <property type="match status" value="1"/>
</dbReference>
<dbReference type="RefSeq" id="WP_117384895.1">
    <property type="nucleotide sequence ID" value="NZ_QWDE01000006.1"/>
</dbReference>
<feature type="chain" id="PRO_5017736520" evidence="4">
    <location>
        <begin position="22"/>
        <end position="429"/>
    </location>
</feature>
<feature type="region of interest" description="Disordered" evidence="3">
    <location>
        <begin position="178"/>
        <end position="199"/>
    </location>
</feature>
<evidence type="ECO:0000256" key="1">
    <source>
        <dbReference type="ARBA" id="ARBA00022729"/>
    </source>
</evidence>
<evidence type="ECO:0000313" key="6">
    <source>
        <dbReference type="EMBL" id="RFZ81220.1"/>
    </source>
</evidence>
<keyword evidence="1 4" id="KW-0732">Signal</keyword>
<dbReference type="CDD" id="cd12797">
    <property type="entry name" value="M23_peptidase"/>
    <property type="match status" value="1"/>
</dbReference>
<comment type="caution">
    <text evidence="6">The sequence shown here is derived from an EMBL/GenBank/DDBJ whole genome shotgun (WGS) entry which is preliminary data.</text>
</comment>
<dbReference type="PANTHER" id="PTHR21666">
    <property type="entry name" value="PEPTIDASE-RELATED"/>
    <property type="match status" value="1"/>
</dbReference>
<dbReference type="GO" id="GO:0004222">
    <property type="term" value="F:metalloendopeptidase activity"/>
    <property type="evidence" value="ECO:0007669"/>
    <property type="project" value="TreeGrafter"/>
</dbReference>
<dbReference type="Proteomes" id="UP000260823">
    <property type="component" value="Unassembled WGS sequence"/>
</dbReference>
<keyword evidence="7" id="KW-1185">Reference proteome</keyword>
<evidence type="ECO:0000259" key="5">
    <source>
        <dbReference type="Pfam" id="PF01551"/>
    </source>
</evidence>
<proteinExistence type="predicted"/>
<dbReference type="OrthoDB" id="9815884at2"/>
<feature type="region of interest" description="Disordered" evidence="3">
    <location>
        <begin position="259"/>
        <end position="279"/>
    </location>
</feature>
<dbReference type="Gene3D" id="6.10.250.3150">
    <property type="match status" value="1"/>
</dbReference>
<dbReference type="InterPro" id="IPR016047">
    <property type="entry name" value="M23ase_b-sheet_dom"/>
</dbReference>
<name>A0A3E2NJW3_9SPHI</name>
<protein>
    <submittedName>
        <fullName evidence="6">Peptidase M23</fullName>
    </submittedName>
</protein>
<dbReference type="Gene3D" id="2.70.70.10">
    <property type="entry name" value="Glucose Permease (Domain IIA)"/>
    <property type="match status" value="1"/>
</dbReference>
<sequence length="429" mass="48440">MKVFRALLIIVGVFIASGAFAQSSAELKRRRDKLTQELEQLNSEYQQTASNKKVSIKQLNILKAQINLREEKILNINSEVRNLDNQISKSNNTVHTLQSQLDQLKKDYAGMVLFAYRNQSAYNKLMFVFAAKDFNQAYRRLKYLQQFGTYRERQAGYIQGTQKELHVKINELDKDKREKSNLLTEQEKEKQTLGKQKNDQVRVISDLSKHQGELKQQQRDIQKKIAKTTREIASAIRKEIEAARREEEERARAAARAAAAKAKAENREAPAAPKKTAVKTTSEILNATPEAAKLSNDFLGNRGRLPWPVTNGQLIHGFGTYTDSEGIRNDNNGYEIRTANGAPVRAVFDGEVSRVVDVYGTYTVIIKHGEYFTAYSNLRSLTVSRGQKISTKQTIGTVYTDPLSGDATVIFSLYKGTTAVNPKLWLADN</sequence>
<feature type="coiled-coil region" evidence="2">
    <location>
        <begin position="80"/>
        <end position="107"/>
    </location>
</feature>
<dbReference type="InterPro" id="IPR050570">
    <property type="entry name" value="Cell_wall_metabolism_enzyme"/>
</dbReference>
<feature type="domain" description="M23ase beta-sheet core" evidence="5">
    <location>
        <begin position="331"/>
        <end position="422"/>
    </location>
</feature>
<evidence type="ECO:0000256" key="4">
    <source>
        <dbReference type="SAM" id="SignalP"/>
    </source>
</evidence>
<evidence type="ECO:0000313" key="7">
    <source>
        <dbReference type="Proteomes" id="UP000260823"/>
    </source>
</evidence>
<dbReference type="SUPFAM" id="SSF51261">
    <property type="entry name" value="Duplicated hybrid motif"/>
    <property type="match status" value="1"/>
</dbReference>
<keyword evidence="2" id="KW-0175">Coiled coil</keyword>
<dbReference type="PANTHER" id="PTHR21666:SF289">
    <property type="entry name" value="L-ALA--D-GLU ENDOPEPTIDASE"/>
    <property type="match status" value="1"/>
</dbReference>
<gene>
    <name evidence="6" type="ORF">DYU05_19750</name>
</gene>
<feature type="signal peptide" evidence="4">
    <location>
        <begin position="1"/>
        <end position="21"/>
    </location>
</feature>
<dbReference type="EMBL" id="QWDE01000006">
    <property type="protein sequence ID" value="RFZ81220.1"/>
    <property type="molecule type" value="Genomic_DNA"/>
</dbReference>
<feature type="compositionally biased region" description="Low complexity" evidence="3">
    <location>
        <begin position="269"/>
        <end position="279"/>
    </location>
</feature>
<feature type="coiled-coil region" evidence="2">
    <location>
        <begin position="24"/>
        <end position="51"/>
    </location>
</feature>
<accession>A0A3E2NJW3</accession>
<dbReference type="AlphaFoldDB" id="A0A3E2NJW3"/>
<organism evidence="6 7">
    <name type="scientific">Mucilaginibacter terrenus</name>
    <dbReference type="NCBI Taxonomy" id="2482727"/>
    <lineage>
        <taxon>Bacteria</taxon>
        <taxon>Pseudomonadati</taxon>
        <taxon>Bacteroidota</taxon>
        <taxon>Sphingobacteriia</taxon>
        <taxon>Sphingobacteriales</taxon>
        <taxon>Sphingobacteriaceae</taxon>
        <taxon>Mucilaginibacter</taxon>
    </lineage>
</organism>
<evidence type="ECO:0000256" key="2">
    <source>
        <dbReference type="SAM" id="Coils"/>
    </source>
</evidence>